<proteinExistence type="predicted"/>
<dbReference type="EMBL" id="JAANIU010006986">
    <property type="protein sequence ID" value="KAG1539480.1"/>
    <property type="molecule type" value="Genomic_DNA"/>
</dbReference>
<keyword evidence="2" id="KW-1185">Reference proteome</keyword>
<accession>A0A9P6Y4Y4</accession>
<gene>
    <name evidence="1" type="ORF">G6F50_014497</name>
</gene>
<name>A0A9P6Y4Y4_9FUNG</name>
<organism evidence="1 2">
    <name type="scientific">Rhizopus delemar</name>
    <dbReference type="NCBI Taxonomy" id="936053"/>
    <lineage>
        <taxon>Eukaryota</taxon>
        <taxon>Fungi</taxon>
        <taxon>Fungi incertae sedis</taxon>
        <taxon>Mucoromycota</taxon>
        <taxon>Mucoromycotina</taxon>
        <taxon>Mucoromycetes</taxon>
        <taxon>Mucorales</taxon>
        <taxon>Mucorineae</taxon>
        <taxon>Rhizopodaceae</taxon>
        <taxon>Rhizopus</taxon>
    </lineage>
</organism>
<dbReference type="Proteomes" id="UP000740926">
    <property type="component" value="Unassembled WGS sequence"/>
</dbReference>
<reference evidence="1 2" key="1">
    <citation type="journal article" date="2020" name="Microb. Genom.">
        <title>Genetic diversity of clinical and environmental Mucorales isolates obtained from an investigation of mucormycosis cases among solid organ transplant recipients.</title>
        <authorList>
            <person name="Nguyen M.H."/>
            <person name="Kaul D."/>
            <person name="Muto C."/>
            <person name="Cheng S.J."/>
            <person name="Richter R.A."/>
            <person name="Bruno V.M."/>
            <person name="Liu G."/>
            <person name="Beyhan S."/>
            <person name="Sundermann A.J."/>
            <person name="Mounaud S."/>
            <person name="Pasculle A.W."/>
            <person name="Nierman W.C."/>
            <person name="Driscoll E."/>
            <person name="Cumbie R."/>
            <person name="Clancy C.J."/>
            <person name="Dupont C.L."/>
        </authorList>
    </citation>
    <scope>NUCLEOTIDE SEQUENCE [LARGE SCALE GENOMIC DNA]</scope>
    <source>
        <strain evidence="1 2">GL24</strain>
    </source>
</reference>
<evidence type="ECO:0000313" key="2">
    <source>
        <dbReference type="Proteomes" id="UP000740926"/>
    </source>
</evidence>
<evidence type="ECO:0000313" key="1">
    <source>
        <dbReference type="EMBL" id="KAG1539480.1"/>
    </source>
</evidence>
<dbReference type="AlphaFoldDB" id="A0A9P6Y4Y4"/>
<comment type="caution">
    <text evidence="1">The sequence shown here is derived from an EMBL/GenBank/DDBJ whole genome shotgun (WGS) entry which is preliminary data.</text>
</comment>
<sequence length="214" mass="22263">MCAPAPRFALQVQAAHRFGRRVDRVDQHAGHLVRLHGGIGGVADHPRQRAAIGLVAQDAAGVEAGHLVVDADVVVVSAEIQPGQRRPDHAEAIGFGGFRLQLRIRAVAVVNRQAVVVAVVIRLACGAATPVVGHARVVATGLGGEHVVHVRRAEAGRSGTTDQQALDRAELHAEAPGGLAEVLAAGTVLVVATGQGGGQRLQQRQLHRGSGRLR</sequence>
<protein>
    <submittedName>
        <fullName evidence="1">Uncharacterized protein</fullName>
    </submittedName>
</protein>